<evidence type="ECO:0000256" key="2">
    <source>
        <dbReference type="ARBA" id="ARBA00013223"/>
    </source>
</evidence>
<dbReference type="Gene3D" id="3.40.50.80">
    <property type="entry name" value="Nucleotide-binding domain of ferredoxin-NADP reductase (FNR) module"/>
    <property type="match status" value="1"/>
</dbReference>
<gene>
    <name evidence="6" type="ORF">LVJ82_03770</name>
</gene>
<dbReference type="InterPro" id="IPR017927">
    <property type="entry name" value="FAD-bd_FR_type"/>
</dbReference>
<evidence type="ECO:0000256" key="1">
    <source>
        <dbReference type="ARBA" id="ARBA00008312"/>
    </source>
</evidence>
<dbReference type="PANTHER" id="PTHR47878">
    <property type="entry name" value="OXIDOREDUCTASE FAD/NAD(P)-BINDING DOMAIN PROTEIN"/>
    <property type="match status" value="1"/>
</dbReference>
<dbReference type="Proteomes" id="UP000832011">
    <property type="component" value="Chromosome"/>
</dbReference>
<evidence type="ECO:0000313" key="6">
    <source>
        <dbReference type="EMBL" id="UOO90115.1"/>
    </source>
</evidence>
<keyword evidence="3" id="KW-0547">Nucleotide-binding</keyword>
<comment type="similarity">
    <text evidence="1">Belongs to the ferredoxin--NADP reductase type 1 family.</text>
</comment>
<proteinExistence type="inferred from homology"/>
<dbReference type="SUPFAM" id="SSF63380">
    <property type="entry name" value="Riboflavin synthase domain-like"/>
    <property type="match status" value="1"/>
</dbReference>
<dbReference type="Gene3D" id="2.40.30.10">
    <property type="entry name" value="Translation factors"/>
    <property type="match status" value="1"/>
</dbReference>
<feature type="domain" description="FAD-binding FR-type" evidence="5">
    <location>
        <begin position="7"/>
        <end position="106"/>
    </location>
</feature>
<comment type="catalytic activity">
    <reaction evidence="4">
        <text>2 reduced [2Fe-2S]-[ferredoxin] + NADP(+) + H(+) = 2 oxidized [2Fe-2S]-[ferredoxin] + NADPH</text>
        <dbReference type="Rhea" id="RHEA:20125"/>
        <dbReference type="Rhea" id="RHEA-COMP:10000"/>
        <dbReference type="Rhea" id="RHEA-COMP:10001"/>
        <dbReference type="ChEBI" id="CHEBI:15378"/>
        <dbReference type="ChEBI" id="CHEBI:33737"/>
        <dbReference type="ChEBI" id="CHEBI:33738"/>
        <dbReference type="ChEBI" id="CHEBI:57783"/>
        <dbReference type="ChEBI" id="CHEBI:58349"/>
        <dbReference type="EC" id="1.18.1.2"/>
    </reaction>
</comment>
<dbReference type="InterPro" id="IPR039261">
    <property type="entry name" value="FNR_nucleotide-bd"/>
</dbReference>
<evidence type="ECO:0000256" key="4">
    <source>
        <dbReference type="ARBA" id="ARBA00047776"/>
    </source>
</evidence>
<evidence type="ECO:0000259" key="5">
    <source>
        <dbReference type="PROSITE" id="PS51384"/>
    </source>
</evidence>
<sequence>MNAPVAEKYTEETVLWVKRHTDKLMTFAITRPEGYRFSAGQFSRLGFRDGEGFIWRAYSIVSAEYDDTLEYFVVLIEDGPISAKFAQLQQQDSILLDKTATGFLLPERFADGRDLVMLCTGSGIAPFLSQLQQADVYQRFERIALVHSVSHANELIFNQRVHDLAEHPLVEDYQGKLTFQAVVTREAVDGALNARIPVLLKDGSLAQALGTEFTPEHTRFLICGNPAMVHDTFQTLLELGFAMHRNRIPGQIIMENGF</sequence>
<dbReference type="InterPro" id="IPR033892">
    <property type="entry name" value="FNR_bac"/>
</dbReference>
<keyword evidence="7" id="KW-1185">Reference proteome</keyword>
<dbReference type="InterPro" id="IPR051930">
    <property type="entry name" value="FNR_type-1"/>
</dbReference>
<dbReference type="EC" id="1.18.1.2" evidence="2"/>
<dbReference type="RefSeq" id="WP_058355991.1">
    <property type="nucleotide sequence ID" value="NZ_CABKVG010000008.1"/>
</dbReference>
<dbReference type="EMBL" id="CP091511">
    <property type="protein sequence ID" value="UOO90115.1"/>
    <property type="molecule type" value="Genomic_DNA"/>
</dbReference>
<dbReference type="CDD" id="cd06195">
    <property type="entry name" value="FNR1"/>
    <property type="match status" value="1"/>
</dbReference>
<dbReference type="PROSITE" id="PS51384">
    <property type="entry name" value="FAD_FR"/>
    <property type="match status" value="1"/>
</dbReference>
<dbReference type="Pfam" id="PF00175">
    <property type="entry name" value="NAD_binding_1"/>
    <property type="match status" value="1"/>
</dbReference>
<accession>A0ABY4E2V9</accession>
<dbReference type="SUPFAM" id="SSF52343">
    <property type="entry name" value="Ferredoxin reductase-like, C-terminal NADP-linked domain"/>
    <property type="match status" value="1"/>
</dbReference>
<name>A0ABY4E2V9_9NEIS</name>
<organism evidence="6 7">
    <name type="scientific">Vitreoscilla massiliensis</name>
    <dbReference type="NCBI Taxonomy" id="1689272"/>
    <lineage>
        <taxon>Bacteria</taxon>
        <taxon>Pseudomonadati</taxon>
        <taxon>Pseudomonadota</taxon>
        <taxon>Betaproteobacteria</taxon>
        <taxon>Neisseriales</taxon>
        <taxon>Neisseriaceae</taxon>
        <taxon>Vitreoscilla</taxon>
    </lineage>
</organism>
<evidence type="ECO:0000256" key="3">
    <source>
        <dbReference type="ARBA" id="ARBA00022741"/>
    </source>
</evidence>
<protein>
    <recommendedName>
        <fullName evidence="2">ferredoxin--NADP(+) reductase</fullName>
        <ecNumber evidence="2">1.18.1.2</ecNumber>
    </recommendedName>
</protein>
<dbReference type="InterPro" id="IPR001433">
    <property type="entry name" value="OxRdtase_FAD/NAD-bd"/>
</dbReference>
<evidence type="ECO:0000313" key="7">
    <source>
        <dbReference type="Proteomes" id="UP000832011"/>
    </source>
</evidence>
<dbReference type="PANTHER" id="PTHR47878:SF2">
    <property type="entry name" value="OXIDOREDUCTASE FAD_NAD(P)-BINDING DOMAIN PROTEIN"/>
    <property type="match status" value="1"/>
</dbReference>
<reference evidence="6 7" key="1">
    <citation type="journal article" date="2022" name="Res Sq">
        <title>Evolution of multicellular longitudinally dividing oral cavity symbionts (Neisseriaceae).</title>
        <authorList>
            <person name="Nyongesa S."/>
            <person name="Weber P."/>
            <person name="Bernet E."/>
            <person name="Pullido F."/>
            <person name="Nieckarz M."/>
            <person name="Delaby M."/>
            <person name="Nieves C."/>
            <person name="Viehboeck T."/>
            <person name="Krause N."/>
            <person name="Rivera-Millot A."/>
            <person name="Nakamura A."/>
            <person name="Vischer N."/>
            <person name="VanNieuwenhze M."/>
            <person name="Brun Y."/>
            <person name="Cava F."/>
            <person name="Bulgheresi S."/>
            <person name="Veyrier F."/>
        </authorList>
    </citation>
    <scope>NUCLEOTIDE SEQUENCE [LARGE SCALE GENOMIC DNA]</scope>
    <source>
        <strain evidence="6 7">SN4</strain>
    </source>
</reference>
<dbReference type="InterPro" id="IPR017938">
    <property type="entry name" value="Riboflavin_synthase-like_b-brl"/>
</dbReference>